<reference evidence="2" key="2">
    <citation type="submission" date="2025-08" db="UniProtKB">
        <authorList>
            <consortium name="Ensembl"/>
        </authorList>
    </citation>
    <scope>IDENTIFICATION</scope>
    <source>
        <strain evidence="2">broiler</strain>
    </source>
</reference>
<name>A0A8V0YI14_CHICK</name>
<dbReference type="Proteomes" id="UP000000539">
    <property type="component" value="Chromosome 3"/>
</dbReference>
<gene>
    <name evidence="2" type="primary">AvBD8</name>
</gene>
<dbReference type="OrthoDB" id="9210026at2759"/>
<evidence type="ECO:0000259" key="1">
    <source>
        <dbReference type="Pfam" id="PF00711"/>
    </source>
</evidence>
<dbReference type="Pfam" id="PF00711">
    <property type="entry name" value="Defensin_beta"/>
    <property type="match status" value="1"/>
</dbReference>
<dbReference type="Ensembl" id="ENSGALT00010027411.1">
    <property type="protein sequence ID" value="ENSGALP00010015665.1"/>
    <property type="gene ID" value="ENSGALG00010011455.1"/>
</dbReference>
<sequence length="133" mass="14828">MVPKVSPPFLSFAQRALGEKNGKEKVKEPHSVKFAENSSSSVWLLCFVTLNLDMKILYLLLAVLLTVLQSSLGKSSIKPKETPKECCFMRVPNNEAQCEQAGGICSKDHCFHLHTRAFGHCQRGVPCCRTVYD</sequence>
<feature type="domain" description="Beta-defensin-like" evidence="1">
    <location>
        <begin position="95"/>
        <end position="129"/>
    </location>
</feature>
<reference evidence="2" key="3">
    <citation type="submission" date="2025-09" db="UniProtKB">
        <authorList>
            <consortium name="Ensembl"/>
        </authorList>
    </citation>
    <scope>IDENTIFICATION</scope>
    <source>
        <strain evidence="2">broiler</strain>
    </source>
</reference>
<reference evidence="2" key="1">
    <citation type="submission" date="2020-11" db="EMBL/GenBank/DDBJ databases">
        <title>Gallus gallus (Chicken) genome, bGalGal1, GRCg7b, maternal haplotype autosomes + Z &amp; W.</title>
        <authorList>
            <person name="Warren W."/>
            <person name="Formenti G."/>
            <person name="Fedrigo O."/>
            <person name="Haase B."/>
            <person name="Mountcastle J."/>
            <person name="Balacco J."/>
            <person name="Tracey A."/>
            <person name="Schneider V."/>
            <person name="Okimoto R."/>
            <person name="Cheng H."/>
            <person name="Hawken R."/>
            <person name="Howe K."/>
            <person name="Jarvis E.D."/>
        </authorList>
    </citation>
    <scope>NUCLEOTIDE SEQUENCE [LARGE SCALE GENOMIC DNA]</scope>
    <source>
        <strain evidence="2">Broiler</strain>
    </source>
</reference>
<keyword evidence="3" id="KW-1185">Reference proteome</keyword>
<proteinExistence type="predicted"/>
<dbReference type="GO" id="GO:0005576">
    <property type="term" value="C:extracellular region"/>
    <property type="evidence" value="ECO:0007669"/>
    <property type="project" value="InterPro"/>
</dbReference>
<organism evidence="2 3">
    <name type="scientific">Gallus gallus</name>
    <name type="common">Chicken</name>
    <dbReference type="NCBI Taxonomy" id="9031"/>
    <lineage>
        <taxon>Eukaryota</taxon>
        <taxon>Metazoa</taxon>
        <taxon>Chordata</taxon>
        <taxon>Craniata</taxon>
        <taxon>Vertebrata</taxon>
        <taxon>Euteleostomi</taxon>
        <taxon>Archelosauria</taxon>
        <taxon>Archosauria</taxon>
        <taxon>Dinosauria</taxon>
        <taxon>Saurischia</taxon>
        <taxon>Theropoda</taxon>
        <taxon>Coelurosauria</taxon>
        <taxon>Aves</taxon>
        <taxon>Neognathae</taxon>
        <taxon>Galloanserae</taxon>
        <taxon>Galliformes</taxon>
        <taxon>Phasianidae</taxon>
        <taxon>Phasianinae</taxon>
        <taxon>Gallus</taxon>
    </lineage>
</organism>
<accession>A0A8V0YI14</accession>
<dbReference type="InterPro" id="IPR001855">
    <property type="entry name" value="Defensin_beta-like"/>
</dbReference>
<dbReference type="AlphaFoldDB" id="A0A8V0YI14"/>
<dbReference type="GO" id="GO:0006952">
    <property type="term" value="P:defense response"/>
    <property type="evidence" value="ECO:0007669"/>
    <property type="project" value="InterPro"/>
</dbReference>
<evidence type="ECO:0000313" key="3">
    <source>
        <dbReference type="Proteomes" id="UP000000539"/>
    </source>
</evidence>
<evidence type="ECO:0000313" key="2">
    <source>
        <dbReference type="Ensembl" id="ENSGALP00010015665.1"/>
    </source>
</evidence>
<dbReference type="GeneTree" id="ENSGT00530000067237"/>
<protein>
    <submittedName>
        <fullName evidence="2">Avian beta-defensin 8</fullName>
    </submittedName>
</protein>